<keyword evidence="6 8" id="KW-0143">Chaperone</keyword>
<dbReference type="AlphaFoldDB" id="A0A7T8RCQ3"/>
<keyword evidence="4" id="KW-0732">Signal</keyword>
<evidence type="ECO:0000256" key="8">
    <source>
        <dbReference type="RuleBase" id="RU003918"/>
    </source>
</evidence>
<keyword evidence="3" id="KW-1029">Fimbrium biogenesis</keyword>
<dbReference type="InterPro" id="IPR013783">
    <property type="entry name" value="Ig-like_fold"/>
</dbReference>
<dbReference type="Pfam" id="PF02753">
    <property type="entry name" value="PapD_C"/>
    <property type="match status" value="1"/>
</dbReference>
<dbReference type="GO" id="GO:0030288">
    <property type="term" value="C:outer membrane-bounded periplasmic space"/>
    <property type="evidence" value="ECO:0007669"/>
    <property type="project" value="InterPro"/>
</dbReference>
<comment type="subcellular location">
    <subcellularLocation>
        <location evidence="1 8">Periplasm</location>
    </subcellularLocation>
</comment>
<reference evidence="11" key="1">
    <citation type="submission" date="2021-01" db="EMBL/GenBank/DDBJ databases">
        <title>Keeping alert to hypervirulent salmonella strains isolated from avain.</title>
        <authorList>
            <person name="Ma J."/>
            <person name="Pan X."/>
            <person name="Yao H."/>
        </authorList>
    </citation>
    <scope>NUCLEOTIDE SEQUENCE</scope>
    <source>
        <strain evidence="11">Se40</strain>
    </source>
</reference>
<accession>A0A7T8RCQ3</accession>
<evidence type="ECO:0000256" key="5">
    <source>
        <dbReference type="ARBA" id="ARBA00022764"/>
    </source>
</evidence>
<dbReference type="InterPro" id="IPR001829">
    <property type="entry name" value="Pili_assmbl_chaperone_bac"/>
</dbReference>
<dbReference type="EMBL" id="CP067369">
    <property type="protein sequence ID" value="QQP75188.1"/>
    <property type="molecule type" value="Genomic_DNA"/>
</dbReference>
<dbReference type="NCBIfam" id="NF011818">
    <property type="entry name" value="PRK15290.1"/>
    <property type="match status" value="1"/>
</dbReference>
<evidence type="ECO:0000256" key="4">
    <source>
        <dbReference type="ARBA" id="ARBA00022729"/>
    </source>
</evidence>
<dbReference type="Pfam" id="PF00345">
    <property type="entry name" value="PapD_N"/>
    <property type="match status" value="1"/>
</dbReference>
<dbReference type="PANTHER" id="PTHR30251:SF2">
    <property type="entry name" value="FIMBRIAL CHAPERONE YADV-RELATED"/>
    <property type="match status" value="1"/>
</dbReference>
<feature type="domain" description="Pili assembly chaperone N-terminal" evidence="9">
    <location>
        <begin position="43"/>
        <end position="162"/>
    </location>
</feature>
<dbReference type="SUPFAM" id="SSF49354">
    <property type="entry name" value="PapD-like"/>
    <property type="match status" value="1"/>
</dbReference>
<proteinExistence type="inferred from homology"/>
<evidence type="ECO:0000256" key="1">
    <source>
        <dbReference type="ARBA" id="ARBA00004418"/>
    </source>
</evidence>
<dbReference type="PROSITE" id="PS00635">
    <property type="entry name" value="PILI_CHAPERONE"/>
    <property type="match status" value="1"/>
</dbReference>
<dbReference type="InterPro" id="IPR036316">
    <property type="entry name" value="Pili_assmbl_chap_C_dom_sf"/>
</dbReference>
<dbReference type="PANTHER" id="PTHR30251">
    <property type="entry name" value="PILUS ASSEMBLY CHAPERONE"/>
    <property type="match status" value="1"/>
</dbReference>
<comment type="similarity">
    <text evidence="2 8">Belongs to the periplasmic pilus chaperone family.</text>
</comment>
<name>A0A7T8RCQ3_SALBN</name>
<dbReference type="InterPro" id="IPR008962">
    <property type="entry name" value="PapD-like_sf"/>
</dbReference>
<dbReference type="GO" id="GO:0071555">
    <property type="term" value="P:cell wall organization"/>
    <property type="evidence" value="ECO:0007669"/>
    <property type="project" value="InterPro"/>
</dbReference>
<organism evidence="11">
    <name type="scientific">Salmonella bongori</name>
    <dbReference type="NCBI Taxonomy" id="54736"/>
    <lineage>
        <taxon>Bacteria</taxon>
        <taxon>Pseudomonadati</taxon>
        <taxon>Pseudomonadota</taxon>
        <taxon>Gammaproteobacteria</taxon>
        <taxon>Enterobacterales</taxon>
        <taxon>Enterobacteriaceae</taxon>
        <taxon>Salmonella</taxon>
    </lineage>
</organism>
<dbReference type="SUPFAM" id="SSF49584">
    <property type="entry name" value="Periplasmic chaperone C-domain"/>
    <property type="match status" value="1"/>
</dbReference>
<dbReference type="GeneID" id="44982446"/>
<feature type="domain" description="Pili assembly chaperone C-terminal" evidence="10">
    <location>
        <begin position="185"/>
        <end position="240"/>
    </location>
</feature>
<evidence type="ECO:0000256" key="7">
    <source>
        <dbReference type="ARBA" id="ARBA00023319"/>
    </source>
</evidence>
<dbReference type="InterPro" id="IPR016148">
    <property type="entry name" value="Pili_assmbl_chaperone_C"/>
</dbReference>
<keyword evidence="5" id="KW-0574">Periplasm</keyword>
<evidence type="ECO:0000259" key="9">
    <source>
        <dbReference type="Pfam" id="PF00345"/>
    </source>
</evidence>
<evidence type="ECO:0000313" key="11">
    <source>
        <dbReference type="EMBL" id="QQP75188.1"/>
    </source>
</evidence>
<protein>
    <submittedName>
        <fullName evidence="11">Fimbrial chaperone</fullName>
    </submittedName>
</protein>
<evidence type="ECO:0000256" key="2">
    <source>
        <dbReference type="ARBA" id="ARBA00007399"/>
    </source>
</evidence>
<dbReference type="InterPro" id="IPR016147">
    <property type="entry name" value="Pili_assmbl_chaperone_N"/>
</dbReference>
<dbReference type="FunFam" id="2.60.40.10:FF:000458">
    <property type="entry name" value="Molecular chaperone FimC"/>
    <property type="match status" value="1"/>
</dbReference>
<keyword evidence="7" id="KW-0393">Immunoglobulin domain</keyword>
<dbReference type="Gene3D" id="2.60.40.10">
    <property type="entry name" value="Immunoglobulins"/>
    <property type="match status" value="2"/>
</dbReference>
<sequence>MTERYCLNFRRFFTGMSVCMMTRMSQFILTVVLFLFAAQSYAGIVVGGTRVIFPGDAPDATISIFNKETTLPYLIQVWVDPFNKEDKNKPPFTAIPPVSRLEPGQEKTLRIVKVAGELPKDRESVFWLNIKNIPPSSNKKDTSTLEIAIKTRIKLFWRPASIKLTPEKAFANVKWRRQGKQLVMENPNPIHINVMSVSVDGKDVPLNMIRPFETLTLNMPEGVGGHSLVWRFINDYGAISEPVKVAL</sequence>
<dbReference type="InterPro" id="IPR018046">
    <property type="entry name" value="Pili_assmbl_chaperone_CS"/>
</dbReference>
<evidence type="ECO:0000256" key="6">
    <source>
        <dbReference type="ARBA" id="ARBA00023186"/>
    </source>
</evidence>
<dbReference type="RefSeq" id="WP_024135149.1">
    <property type="nucleotide sequence ID" value="NZ_AAELMS020000028.1"/>
</dbReference>
<dbReference type="PRINTS" id="PR00969">
    <property type="entry name" value="CHAPERONPILI"/>
</dbReference>
<dbReference type="InterPro" id="IPR050643">
    <property type="entry name" value="Periplasmic_pilus_chap"/>
</dbReference>
<evidence type="ECO:0000259" key="10">
    <source>
        <dbReference type="Pfam" id="PF02753"/>
    </source>
</evidence>
<gene>
    <name evidence="11" type="ORF">JG560_20820</name>
</gene>
<evidence type="ECO:0000256" key="3">
    <source>
        <dbReference type="ARBA" id="ARBA00022558"/>
    </source>
</evidence>